<feature type="region of interest" description="Disordered" evidence="1">
    <location>
        <begin position="365"/>
        <end position="463"/>
    </location>
</feature>
<organism evidence="2 3">
    <name type="scientific">Marasmius crinis-equi</name>
    <dbReference type="NCBI Taxonomy" id="585013"/>
    <lineage>
        <taxon>Eukaryota</taxon>
        <taxon>Fungi</taxon>
        <taxon>Dikarya</taxon>
        <taxon>Basidiomycota</taxon>
        <taxon>Agaricomycotina</taxon>
        <taxon>Agaricomycetes</taxon>
        <taxon>Agaricomycetidae</taxon>
        <taxon>Agaricales</taxon>
        <taxon>Marasmiineae</taxon>
        <taxon>Marasmiaceae</taxon>
        <taxon>Marasmius</taxon>
    </lineage>
</organism>
<evidence type="ECO:0000256" key="1">
    <source>
        <dbReference type="SAM" id="MobiDB-lite"/>
    </source>
</evidence>
<feature type="compositionally biased region" description="Polar residues" evidence="1">
    <location>
        <begin position="444"/>
        <end position="463"/>
    </location>
</feature>
<dbReference type="EMBL" id="JBAHYK010000111">
    <property type="protein sequence ID" value="KAL0578239.1"/>
    <property type="molecule type" value="Genomic_DNA"/>
</dbReference>
<gene>
    <name evidence="2" type="ORF">V5O48_003734</name>
</gene>
<feature type="region of interest" description="Disordered" evidence="1">
    <location>
        <begin position="279"/>
        <end position="298"/>
    </location>
</feature>
<comment type="caution">
    <text evidence="2">The sequence shown here is derived from an EMBL/GenBank/DDBJ whole genome shotgun (WGS) entry which is preliminary data.</text>
</comment>
<keyword evidence="3" id="KW-1185">Reference proteome</keyword>
<reference evidence="2 3" key="1">
    <citation type="submission" date="2024-02" db="EMBL/GenBank/DDBJ databases">
        <title>A draft genome for the cacao thread blight pathogen Marasmius crinis-equi.</title>
        <authorList>
            <person name="Cohen S.P."/>
            <person name="Baruah I.K."/>
            <person name="Amoako-Attah I."/>
            <person name="Bukari Y."/>
            <person name="Meinhardt L.W."/>
            <person name="Bailey B.A."/>
        </authorList>
    </citation>
    <scope>NUCLEOTIDE SEQUENCE [LARGE SCALE GENOMIC DNA]</scope>
    <source>
        <strain evidence="2 3">GH-76</strain>
    </source>
</reference>
<name>A0ABR3FS17_9AGAR</name>
<proteinExistence type="predicted"/>
<feature type="region of interest" description="Disordered" evidence="1">
    <location>
        <begin position="482"/>
        <end position="510"/>
    </location>
</feature>
<feature type="compositionally biased region" description="Polar residues" evidence="1">
    <location>
        <begin position="396"/>
        <end position="424"/>
    </location>
</feature>
<evidence type="ECO:0000313" key="2">
    <source>
        <dbReference type="EMBL" id="KAL0578239.1"/>
    </source>
</evidence>
<sequence>LEHLELTLSCRELQHFSGNIRLERLNTLSLDLMEDAFDTDFMHILSALTLSELEDLKVVLPPAKSQFVGLTKPRPIASGLSFSAWNPWRKSTSGTTRTDLRFLTTSSHSILHDLSSLTSIDSPSSLGRRTKTVAQSRTSLSRKLLGAGGGATLLQDLTDVGLVTASAFRFPRLDKMILEQKVPPPPYIAPPRPSPTFSSLPHNILLQIVYAVFPQTDCPLHGDAKLVRQRETLHWLQSSLRMVNSSLYIACMHILRSTYLPAYNTLIRAPYTSDPFPSSSDGVLAGDDNGGERPSLIPSNRELRTLDLFIALLTHEDLLLDSTSLHNPRHEAYKDLFVLIQPRSRLEDLVALEGKRRQLISLPDDTINNDFALPSSSSSSIYSEDKEEEKEPSTSTLRRSNSVLSLASETTLNEPSTSSQLRTAQKTEEEMDSPYVISIPPAPRSSSFYHPRNSASTSTLTQFPQMKRSRSIFSIFMSNKKGKSNASVSAPTSPPSTPRRRHLSPMPFSNLSVSISPRSATLMHTPSQDDSGSRYRGSSYGALSMSHNMYVGRKRAIVEVPRSRDEPLELTAIELVRGLRSWMEDQ</sequence>
<accession>A0ABR3FS17</accession>
<dbReference type="Proteomes" id="UP001465976">
    <property type="component" value="Unassembled WGS sequence"/>
</dbReference>
<feature type="non-terminal residue" evidence="2">
    <location>
        <position position="1"/>
    </location>
</feature>
<evidence type="ECO:0000313" key="3">
    <source>
        <dbReference type="Proteomes" id="UP001465976"/>
    </source>
</evidence>
<protein>
    <submittedName>
        <fullName evidence="2">Uncharacterized protein</fullName>
    </submittedName>
</protein>